<proteinExistence type="predicted"/>
<dbReference type="OrthoDB" id="5985519at2759"/>
<keyword evidence="6" id="KW-0325">Glycoprotein</keyword>
<comment type="subcellular location">
    <subcellularLocation>
        <location evidence="1">Secreted</location>
        <location evidence="1">Extracellular space</location>
        <location evidence="1">Extracellular matrix</location>
    </subcellularLocation>
</comment>
<keyword evidence="4" id="KW-0732">Signal</keyword>
<gene>
    <name evidence="8" type="primary">Hmcn1</name>
    <name evidence="8" type="ORF">SEMFRA_R12172</name>
</gene>
<keyword evidence="3" id="KW-0272">Extracellular matrix</keyword>
<dbReference type="PROSITE" id="PS50993">
    <property type="entry name" value="NIDOGEN_G2"/>
    <property type="match status" value="1"/>
</dbReference>
<evidence type="ECO:0000313" key="8">
    <source>
        <dbReference type="EMBL" id="NXR13745.1"/>
    </source>
</evidence>
<dbReference type="Proteomes" id="UP000536381">
    <property type="component" value="Unassembled WGS sequence"/>
</dbReference>
<feature type="domain" description="Nidogen G2 beta-barrel" evidence="7">
    <location>
        <begin position="20"/>
        <end position="106"/>
    </location>
</feature>
<evidence type="ECO:0000259" key="7">
    <source>
        <dbReference type="PROSITE" id="PS50993"/>
    </source>
</evidence>
<evidence type="ECO:0000256" key="5">
    <source>
        <dbReference type="ARBA" id="ARBA00022837"/>
    </source>
</evidence>
<evidence type="ECO:0000256" key="1">
    <source>
        <dbReference type="ARBA" id="ARBA00004498"/>
    </source>
</evidence>
<sequence length="106" mass="11493">ISGSRGFTWALFSLPPFTGGPSHAKGSIIGNINDMEFGVAFLNATVMDSPDSQTRVIQAKITNVPWNLGRLSMRKLVSLLSPVYWTTAKEIGEAMNGFTLTDAVFK</sequence>
<evidence type="ECO:0000313" key="9">
    <source>
        <dbReference type="Proteomes" id="UP000536381"/>
    </source>
</evidence>
<name>A0A7L2ISJ1_9PICI</name>
<keyword evidence="2" id="KW-0964">Secreted</keyword>
<dbReference type="Pfam" id="PF07474">
    <property type="entry name" value="G2F"/>
    <property type="match status" value="1"/>
</dbReference>
<keyword evidence="9" id="KW-1185">Reference proteome</keyword>
<accession>A0A7L2ISJ1</accession>
<organism evidence="8 9">
    <name type="scientific">Semnornis frantzii</name>
    <dbReference type="NCBI Taxonomy" id="91796"/>
    <lineage>
        <taxon>Eukaryota</taxon>
        <taxon>Metazoa</taxon>
        <taxon>Chordata</taxon>
        <taxon>Craniata</taxon>
        <taxon>Vertebrata</taxon>
        <taxon>Euteleostomi</taxon>
        <taxon>Archelosauria</taxon>
        <taxon>Archosauria</taxon>
        <taxon>Dinosauria</taxon>
        <taxon>Saurischia</taxon>
        <taxon>Theropoda</taxon>
        <taxon>Coelurosauria</taxon>
        <taxon>Aves</taxon>
        <taxon>Neognathae</taxon>
        <taxon>Neoaves</taxon>
        <taxon>Telluraves</taxon>
        <taxon>Coraciimorphae</taxon>
        <taxon>Piciformes</taxon>
        <taxon>Ramphastidae</taxon>
        <taxon>Semnornis</taxon>
    </lineage>
</organism>
<dbReference type="AlphaFoldDB" id="A0A7L2ISJ1"/>
<dbReference type="SUPFAM" id="SSF54511">
    <property type="entry name" value="GFP-like"/>
    <property type="match status" value="1"/>
</dbReference>
<dbReference type="InterPro" id="IPR009017">
    <property type="entry name" value="GFP"/>
</dbReference>
<feature type="non-terminal residue" evidence="8">
    <location>
        <position position="106"/>
    </location>
</feature>
<dbReference type="Gene3D" id="2.40.155.10">
    <property type="entry name" value="Green fluorescent protein"/>
    <property type="match status" value="1"/>
</dbReference>
<protein>
    <submittedName>
        <fullName evidence="8">HMCN1 protein</fullName>
    </submittedName>
</protein>
<evidence type="ECO:0000256" key="4">
    <source>
        <dbReference type="ARBA" id="ARBA00022729"/>
    </source>
</evidence>
<evidence type="ECO:0000256" key="6">
    <source>
        <dbReference type="ARBA" id="ARBA00023180"/>
    </source>
</evidence>
<feature type="non-terminal residue" evidence="8">
    <location>
        <position position="1"/>
    </location>
</feature>
<evidence type="ECO:0000256" key="3">
    <source>
        <dbReference type="ARBA" id="ARBA00022530"/>
    </source>
</evidence>
<reference evidence="8 9" key="1">
    <citation type="submission" date="2019-09" db="EMBL/GenBank/DDBJ databases">
        <title>Bird 10,000 Genomes (B10K) Project - Family phase.</title>
        <authorList>
            <person name="Zhang G."/>
        </authorList>
    </citation>
    <scope>NUCLEOTIDE SEQUENCE [LARGE SCALE GENOMIC DNA]</scope>
    <source>
        <strain evidence="8">B10K-DU-001-42</strain>
        <tissue evidence="8">Muscle</tissue>
    </source>
</reference>
<evidence type="ECO:0000256" key="2">
    <source>
        <dbReference type="ARBA" id="ARBA00022525"/>
    </source>
</evidence>
<dbReference type="InterPro" id="IPR006605">
    <property type="entry name" value="G2_nidogen/fibulin_G2F"/>
</dbReference>
<dbReference type="EMBL" id="VWYK01100163">
    <property type="protein sequence ID" value="NXR13745.1"/>
    <property type="molecule type" value="Genomic_DNA"/>
</dbReference>
<comment type="caution">
    <text evidence="8">The sequence shown here is derived from an EMBL/GenBank/DDBJ whole genome shotgun (WGS) entry which is preliminary data.</text>
</comment>
<keyword evidence="5" id="KW-0106">Calcium</keyword>